<reference evidence="1 2" key="1">
    <citation type="submission" date="2020-02" db="EMBL/GenBank/DDBJ databases">
        <authorList>
            <person name="Ferguson B K."/>
        </authorList>
    </citation>
    <scope>NUCLEOTIDE SEQUENCE [LARGE SCALE GENOMIC DNA]</scope>
</reference>
<sequence>MDAQNCCSIGNKWITREMMTAARRVGSSERANSQTTVRTAFFQGRRFLNRYRRQFGRIRRHAPHTGYKIETQIQVKLKVGLKLKVNLKFKVNLKLKFFLGKHSTLSEPENGF</sequence>
<dbReference type="EMBL" id="CADCXU010020418">
    <property type="protein sequence ID" value="CAB0008356.1"/>
    <property type="molecule type" value="Genomic_DNA"/>
</dbReference>
<protein>
    <submittedName>
        <fullName evidence="1">Uncharacterized protein</fullName>
    </submittedName>
</protein>
<evidence type="ECO:0000313" key="1">
    <source>
        <dbReference type="EMBL" id="CAB0008356.1"/>
    </source>
</evidence>
<proteinExistence type="predicted"/>
<keyword evidence="2" id="KW-1185">Reference proteome</keyword>
<organism evidence="1 2">
    <name type="scientific">Nesidiocoris tenuis</name>
    <dbReference type="NCBI Taxonomy" id="355587"/>
    <lineage>
        <taxon>Eukaryota</taxon>
        <taxon>Metazoa</taxon>
        <taxon>Ecdysozoa</taxon>
        <taxon>Arthropoda</taxon>
        <taxon>Hexapoda</taxon>
        <taxon>Insecta</taxon>
        <taxon>Pterygota</taxon>
        <taxon>Neoptera</taxon>
        <taxon>Paraneoptera</taxon>
        <taxon>Hemiptera</taxon>
        <taxon>Heteroptera</taxon>
        <taxon>Panheteroptera</taxon>
        <taxon>Cimicomorpha</taxon>
        <taxon>Miridae</taxon>
        <taxon>Dicyphina</taxon>
        <taxon>Nesidiocoris</taxon>
    </lineage>
</organism>
<accession>A0A6H5GYV9</accession>
<dbReference type="AlphaFoldDB" id="A0A6H5GYV9"/>
<evidence type="ECO:0000313" key="2">
    <source>
        <dbReference type="Proteomes" id="UP000479000"/>
    </source>
</evidence>
<feature type="non-terminal residue" evidence="1">
    <location>
        <position position="112"/>
    </location>
</feature>
<name>A0A6H5GYV9_9HEMI</name>
<gene>
    <name evidence="1" type="ORF">NTEN_LOCUS13602</name>
</gene>
<dbReference type="Proteomes" id="UP000479000">
    <property type="component" value="Unassembled WGS sequence"/>
</dbReference>